<sequence length="231" mass="24601">MSPSETACGTITSRKFPAEAQRDMRRGQPTVTGIRLSGRVVLAAAAVTLLTVPAASSATAAPVKGCPDIQAFSQDMLRAHNMLRARHGSPPLVLDKDASNAAQKWADHLAVGPDGQVKHGGQEKPGGGDPGRYGQNISWIAGQRLPTAEAVAGSWYSEINNYNFDNPGVQPGRGSTENFTQLVWAATKKLGVGVACKPNPNHGMQMYTVTDYDPAGNYLDGYDDNVRRPRS</sequence>
<accession>A0A6G9Y1K9</accession>
<dbReference type="SUPFAM" id="SSF55797">
    <property type="entry name" value="PR-1-like"/>
    <property type="match status" value="1"/>
</dbReference>
<dbReference type="InterPro" id="IPR035940">
    <property type="entry name" value="CAP_sf"/>
</dbReference>
<evidence type="ECO:0000256" key="1">
    <source>
        <dbReference type="SAM" id="MobiDB-lite"/>
    </source>
</evidence>
<gene>
    <name evidence="3" type="ORF">F5X71_36045</name>
</gene>
<reference evidence="3 4" key="1">
    <citation type="journal article" date="2019" name="ACS Chem. Biol.">
        <title>Identification and Mobilization of a Cryptic Antibiotic Biosynthesis Gene Locus from a Human-Pathogenic Nocardia Isolate.</title>
        <authorList>
            <person name="Herisse M."/>
            <person name="Ishida K."/>
            <person name="Porter J.L."/>
            <person name="Howden B."/>
            <person name="Hertweck C."/>
            <person name="Stinear T.P."/>
            <person name="Pidot S.J."/>
        </authorList>
    </citation>
    <scope>NUCLEOTIDE SEQUENCE [LARGE SCALE GENOMIC DNA]</scope>
    <source>
        <strain evidence="3 4">AUSMDU00024985</strain>
    </source>
</reference>
<dbReference type="Pfam" id="PF00188">
    <property type="entry name" value="CAP"/>
    <property type="match status" value="1"/>
</dbReference>
<dbReference type="InterPro" id="IPR014044">
    <property type="entry name" value="CAP_dom"/>
</dbReference>
<dbReference type="CDD" id="cd05382">
    <property type="entry name" value="CAP_GAPR1-like"/>
    <property type="match status" value="1"/>
</dbReference>
<evidence type="ECO:0000313" key="4">
    <source>
        <dbReference type="Proteomes" id="UP000501705"/>
    </source>
</evidence>
<name>A0A6G9Y1K9_NOCBR</name>
<dbReference type="PANTHER" id="PTHR10334">
    <property type="entry name" value="CYSTEINE-RICH SECRETORY PROTEIN-RELATED"/>
    <property type="match status" value="1"/>
</dbReference>
<dbReference type="InterPro" id="IPR034113">
    <property type="entry name" value="SCP_GAPR1-like"/>
</dbReference>
<dbReference type="AlphaFoldDB" id="A0A6G9Y1K9"/>
<dbReference type="SMART" id="SM00198">
    <property type="entry name" value="SCP"/>
    <property type="match status" value="1"/>
</dbReference>
<dbReference type="Gene3D" id="3.40.33.10">
    <property type="entry name" value="CAP"/>
    <property type="match status" value="1"/>
</dbReference>
<proteinExistence type="predicted"/>
<dbReference type="Proteomes" id="UP000501705">
    <property type="component" value="Chromosome"/>
</dbReference>
<dbReference type="InterPro" id="IPR001283">
    <property type="entry name" value="CRISP-related"/>
</dbReference>
<dbReference type="EMBL" id="CP046171">
    <property type="protein sequence ID" value="QIS07010.1"/>
    <property type="molecule type" value="Genomic_DNA"/>
</dbReference>
<evidence type="ECO:0000313" key="3">
    <source>
        <dbReference type="EMBL" id="QIS07010.1"/>
    </source>
</evidence>
<dbReference type="PRINTS" id="PR00837">
    <property type="entry name" value="V5TPXLIKE"/>
</dbReference>
<protein>
    <recommendedName>
        <fullName evidence="2">SCP domain-containing protein</fullName>
    </recommendedName>
</protein>
<organism evidence="3 4">
    <name type="scientific">Nocardia brasiliensis</name>
    <dbReference type="NCBI Taxonomy" id="37326"/>
    <lineage>
        <taxon>Bacteria</taxon>
        <taxon>Bacillati</taxon>
        <taxon>Actinomycetota</taxon>
        <taxon>Actinomycetes</taxon>
        <taxon>Mycobacteriales</taxon>
        <taxon>Nocardiaceae</taxon>
        <taxon>Nocardia</taxon>
    </lineage>
</organism>
<evidence type="ECO:0000259" key="2">
    <source>
        <dbReference type="SMART" id="SM00198"/>
    </source>
</evidence>
<feature type="region of interest" description="Disordered" evidence="1">
    <location>
        <begin position="112"/>
        <end position="133"/>
    </location>
</feature>
<feature type="domain" description="SCP" evidence="2">
    <location>
        <begin position="71"/>
        <end position="220"/>
    </location>
</feature>